<gene>
    <name evidence="1" type="ordered locus">CJA_2179</name>
</gene>
<name>B3PJ69_CELJU</name>
<reference evidence="1 2" key="1">
    <citation type="journal article" date="2008" name="J. Bacteriol.">
        <title>Insights into plant cell wall degradation from the genome sequence of the soil bacterium Cellvibrio japonicus.</title>
        <authorList>
            <person name="Deboy R.T."/>
            <person name="Mongodin E.F."/>
            <person name="Fouts D.E."/>
            <person name="Tailford L.E."/>
            <person name="Khouri H."/>
            <person name="Emerson J.B."/>
            <person name="Mohamoud Y."/>
            <person name="Watkins K."/>
            <person name="Henrissat B."/>
            <person name="Gilbert H.J."/>
            <person name="Nelson K.E."/>
        </authorList>
    </citation>
    <scope>NUCLEOTIDE SEQUENCE [LARGE SCALE GENOMIC DNA]</scope>
    <source>
        <strain evidence="1 2">Ueda107</strain>
    </source>
</reference>
<accession>B3PJ69</accession>
<dbReference type="HOGENOM" id="CLU_3372805_0_0_6"/>
<dbReference type="KEGG" id="cja:CJA_2179"/>
<dbReference type="Proteomes" id="UP000001036">
    <property type="component" value="Chromosome"/>
</dbReference>
<dbReference type="AlphaFoldDB" id="B3PJ69"/>
<dbReference type="EMBL" id="CP000934">
    <property type="protein sequence ID" value="ACE83344.1"/>
    <property type="molecule type" value="Genomic_DNA"/>
</dbReference>
<evidence type="ECO:0000313" key="2">
    <source>
        <dbReference type="Proteomes" id="UP000001036"/>
    </source>
</evidence>
<proteinExistence type="predicted"/>
<sequence>MVCCVTHGYIERQVAVVISIAPRDKFGSVRLVFD</sequence>
<keyword evidence="2" id="KW-1185">Reference proteome</keyword>
<evidence type="ECO:0000313" key="1">
    <source>
        <dbReference type="EMBL" id="ACE83344.1"/>
    </source>
</evidence>
<organism evidence="1 2">
    <name type="scientific">Cellvibrio japonicus (strain Ueda107)</name>
    <name type="common">Pseudomonas fluorescens subsp. cellulosa</name>
    <dbReference type="NCBI Taxonomy" id="498211"/>
    <lineage>
        <taxon>Bacteria</taxon>
        <taxon>Pseudomonadati</taxon>
        <taxon>Pseudomonadota</taxon>
        <taxon>Gammaproteobacteria</taxon>
        <taxon>Cellvibrionales</taxon>
        <taxon>Cellvibrionaceae</taxon>
        <taxon>Cellvibrio</taxon>
    </lineage>
</organism>
<protein>
    <submittedName>
        <fullName evidence="1">Uncharacterized protein</fullName>
    </submittedName>
</protein>